<comment type="pathway">
    <text evidence="2 7">Glycan metabolism; pectin degradation; 2-dehydro-3-deoxy-D-gluconate from pectin: step 1/5.</text>
</comment>
<evidence type="ECO:0000256" key="7">
    <source>
        <dbReference type="RuleBase" id="RU000589"/>
    </source>
</evidence>
<keyword evidence="5 7" id="KW-0063">Aspartyl esterase</keyword>
<keyword evidence="3" id="KW-0134">Cell wall</keyword>
<dbReference type="InterPro" id="IPR012334">
    <property type="entry name" value="Pectin_lyas_fold"/>
</dbReference>
<dbReference type="Gene3D" id="2.160.20.10">
    <property type="entry name" value="Single-stranded right-handed beta-helix, Pectin lyase-like"/>
    <property type="match status" value="3"/>
</dbReference>
<proteinExistence type="predicted"/>
<dbReference type="SUPFAM" id="SSF51126">
    <property type="entry name" value="Pectin lyase-like"/>
    <property type="match status" value="2"/>
</dbReference>
<comment type="catalytic activity">
    <reaction evidence="7">
        <text>[(1-&gt;4)-alpha-D-galacturonosyl methyl ester](n) + n H2O = [(1-&gt;4)-alpha-D-galacturonosyl](n) + n methanol + n H(+)</text>
        <dbReference type="Rhea" id="RHEA:22380"/>
        <dbReference type="Rhea" id="RHEA-COMP:14570"/>
        <dbReference type="Rhea" id="RHEA-COMP:14573"/>
        <dbReference type="ChEBI" id="CHEBI:15377"/>
        <dbReference type="ChEBI" id="CHEBI:15378"/>
        <dbReference type="ChEBI" id="CHEBI:17790"/>
        <dbReference type="ChEBI" id="CHEBI:140522"/>
        <dbReference type="ChEBI" id="CHEBI:140523"/>
        <dbReference type="EC" id="3.1.1.11"/>
    </reaction>
</comment>
<keyword evidence="3" id="KW-0964">Secreted</keyword>
<protein>
    <recommendedName>
        <fullName evidence="7">Pectinesterase</fullName>
        <ecNumber evidence="7">3.1.1.11</ecNumber>
    </recommendedName>
</protein>
<dbReference type="EMBL" id="PKMF04000165">
    <property type="protein sequence ID" value="KAK7845763.1"/>
    <property type="molecule type" value="Genomic_DNA"/>
</dbReference>
<dbReference type="Proteomes" id="UP000237347">
    <property type="component" value="Unassembled WGS sequence"/>
</dbReference>
<evidence type="ECO:0000256" key="2">
    <source>
        <dbReference type="ARBA" id="ARBA00005184"/>
    </source>
</evidence>
<evidence type="ECO:0000313" key="9">
    <source>
        <dbReference type="EMBL" id="KAK7845763.1"/>
    </source>
</evidence>
<evidence type="ECO:0000256" key="5">
    <source>
        <dbReference type="ARBA" id="ARBA00023085"/>
    </source>
</evidence>
<reference evidence="9 10" key="1">
    <citation type="journal article" date="2018" name="Sci. Data">
        <title>The draft genome sequence of cork oak.</title>
        <authorList>
            <person name="Ramos A.M."/>
            <person name="Usie A."/>
            <person name="Barbosa P."/>
            <person name="Barros P.M."/>
            <person name="Capote T."/>
            <person name="Chaves I."/>
            <person name="Simoes F."/>
            <person name="Abreu I."/>
            <person name="Carrasquinho I."/>
            <person name="Faro C."/>
            <person name="Guimaraes J.B."/>
            <person name="Mendonca D."/>
            <person name="Nobrega F."/>
            <person name="Rodrigues L."/>
            <person name="Saibo N.J.M."/>
            <person name="Varela M.C."/>
            <person name="Egas C."/>
            <person name="Matos J."/>
            <person name="Miguel C.M."/>
            <person name="Oliveira M.M."/>
            <person name="Ricardo C.P."/>
            <person name="Goncalves S."/>
        </authorList>
    </citation>
    <scope>NUCLEOTIDE SEQUENCE [LARGE SCALE GENOMIC DNA]</scope>
    <source>
        <strain evidence="10">cv. HL8</strain>
    </source>
</reference>
<evidence type="ECO:0000256" key="3">
    <source>
        <dbReference type="ARBA" id="ARBA00022512"/>
    </source>
</evidence>
<dbReference type="AlphaFoldDB" id="A0AAW0L220"/>
<comment type="caution">
    <text evidence="9">The sequence shown here is derived from an EMBL/GenBank/DDBJ whole genome shotgun (WGS) entry which is preliminary data.</text>
</comment>
<feature type="domain" description="Pectinesterase catalytic" evidence="8">
    <location>
        <begin position="130"/>
        <end position="164"/>
    </location>
</feature>
<feature type="domain" description="Pectinesterase catalytic" evidence="8">
    <location>
        <begin position="2"/>
        <end position="100"/>
    </location>
</feature>
<evidence type="ECO:0000256" key="6">
    <source>
        <dbReference type="PROSITE-ProRule" id="PRU10040"/>
    </source>
</evidence>
<feature type="active site" evidence="6">
    <location>
        <position position="73"/>
    </location>
</feature>
<evidence type="ECO:0000259" key="8">
    <source>
        <dbReference type="Pfam" id="PF01095"/>
    </source>
</evidence>
<dbReference type="GO" id="GO:0042545">
    <property type="term" value="P:cell wall modification"/>
    <property type="evidence" value="ECO:0007669"/>
    <property type="project" value="UniProtKB-UniRule"/>
</dbReference>
<dbReference type="PROSITE" id="PS00503">
    <property type="entry name" value="PECTINESTERASE_2"/>
    <property type="match status" value="1"/>
</dbReference>
<evidence type="ECO:0000256" key="4">
    <source>
        <dbReference type="ARBA" id="ARBA00022801"/>
    </source>
</evidence>
<feature type="domain" description="Pectinesterase catalytic" evidence="8">
    <location>
        <begin position="219"/>
        <end position="284"/>
    </location>
</feature>
<organism evidence="9 10">
    <name type="scientific">Quercus suber</name>
    <name type="common">Cork oak</name>
    <dbReference type="NCBI Taxonomy" id="58331"/>
    <lineage>
        <taxon>Eukaryota</taxon>
        <taxon>Viridiplantae</taxon>
        <taxon>Streptophyta</taxon>
        <taxon>Embryophyta</taxon>
        <taxon>Tracheophyta</taxon>
        <taxon>Spermatophyta</taxon>
        <taxon>Magnoliopsida</taxon>
        <taxon>eudicotyledons</taxon>
        <taxon>Gunneridae</taxon>
        <taxon>Pentapetalae</taxon>
        <taxon>rosids</taxon>
        <taxon>fabids</taxon>
        <taxon>Fagales</taxon>
        <taxon>Fagaceae</taxon>
        <taxon>Quercus</taxon>
    </lineage>
</organism>
<dbReference type="InterPro" id="IPR011050">
    <property type="entry name" value="Pectin_lyase_fold/virulence"/>
</dbReference>
<evidence type="ECO:0000256" key="1">
    <source>
        <dbReference type="ARBA" id="ARBA00004191"/>
    </source>
</evidence>
<keyword evidence="4 7" id="KW-0378">Hydrolase</keyword>
<dbReference type="InterPro" id="IPR033131">
    <property type="entry name" value="Pectinesterase_Asp_AS"/>
</dbReference>
<name>A0AAW0L220_QUESU</name>
<sequence>MSSATFTVRGGFMAMNITFRNTAGAIKQQAVAVLNMADLSTFFSCSVEAYQDTLYAHSLRQFYRDCDIYGTVDFIFGNAAAVFQNNNFYARLPMKGQFNPSLLKAEQTQIKTRVFQSIIVQLELLMIWLQAISHLVEPAGWHDWNGDFGLDTLYYAEYNNRGLCLSSSFYPRLGSRKKNGKTWHPKKKHINKSVIYESMSRRKLIHIGKDEQVLVREMVVVNKNGGGNFTTINDAINAAPNNSAASDGYFLIYVTAGVYQEYLSIATNKPYLLMIEDGINQTNIYIYI</sequence>
<dbReference type="Pfam" id="PF01095">
    <property type="entry name" value="Pectinesterase"/>
    <property type="match status" value="3"/>
</dbReference>
<comment type="subcellular location">
    <subcellularLocation>
        <location evidence="1">Secreted</location>
        <location evidence="1">Cell wall</location>
    </subcellularLocation>
</comment>
<accession>A0AAW0L220</accession>
<dbReference type="EC" id="3.1.1.11" evidence="7"/>
<keyword evidence="10" id="KW-1185">Reference proteome</keyword>
<dbReference type="InterPro" id="IPR000070">
    <property type="entry name" value="Pectinesterase_cat"/>
</dbReference>
<evidence type="ECO:0000313" key="10">
    <source>
        <dbReference type="Proteomes" id="UP000237347"/>
    </source>
</evidence>
<dbReference type="GO" id="GO:0030599">
    <property type="term" value="F:pectinesterase activity"/>
    <property type="evidence" value="ECO:0007669"/>
    <property type="project" value="UniProtKB-UniRule"/>
</dbReference>
<dbReference type="PANTHER" id="PTHR31707">
    <property type="entry name" value="PECTINESTERASE"/>
    <property type="match status" value="1"/>
</dbReference>
<dbReference type="GO" id="GO:0045490">
    <property type="term" value="P:pectin catabolic process"/>
    <property type="evidence" value="ECO:0007669"/>
    <property type="project" value="UniProtKB-UniRule"/>
</dbReference>
<gene>
    <name evidence="9" type="primary">PME41_1</name>
    <name evidence="9" type="ORF">CFP56_008943</name>
</gene>